<dbReference type="EMBL" id="OQ326496">
    <property type="protein sequence ID" value="WDQ45451.1"/>
    <property type="molecule type" value="Genomic_DNA"/>
</dbReference>
<reference evidence="1" key="1">
    <citation type="submission" date="2023-01" db="EMBL/GenBank/DDBJ databases">
        <authorList>
            <person name="Sprotte S."/>
            <person name="Brinks E."/>
        </authorList>
    </citation>
    <scope>NUCLEOTIDE SEQUENCE</scope>
</reference>
<accession>A0AAT9TT89</accession>
<reference evidence="1" key="2">
    <citation type="journal article" date="2024" name="Heliyon">
        <title>Complete genome sequence of the novel virulent phage PMBT24 infecting Enterocloster bolteae from the human gut.</title>
        <authorList>
            <person name="Sprotte S."/>
            <person name="Brinks E."/>
            <person name="Neve H."/>
            <person name="Franz C.M.A.P."/>
        </authorList>
    </citation>
    <scope>NUCLEOTIDE SEQUENCE</scope>
</reference>
<evidence type="ECO:0000313" key="1">
    <source>
        <dbReference type="EMBL" id="WDQ45451.1"/>
    </source>
</evidence>
<name>A0AAT9TT89_9CAUD</name>
<sequence length="54" mass="6225">MVIKFLLSRSILFASCYKLVKSVSSHFTYALDILSIFTIKWLELAYNALYGMLT</sequence>
<organism evidence="1">
    <name type="scientific">Enterocloster phage PMBT24</name>
    <dbReference type="NCBI Taxonomy" id="3025413"/>
    <lineage>
        <taxon>Viruses</taxon>
        <taxon>Duplodnaviria</taxon>
        <taxon>Heunggongvirae</taxon>
        <taxon>Uroviricota</taxon>
        <taxon>Caudoviricetes</taxon>
    </lineage>
</organism>
<proteinExistence type="predicted"/>
<protein>
    <submittedName>
        <fullName evidence="1">Uncharacterized protein</fullName>
    </submittedName>
</protein>